<sequence length="210" mass="23390">MPARAGSVRAASVATTSSIDAVETLLEAPHTASVNDEVKQDAVDIQYYVGWYSLDEQRASSKPNKANKPVAIVGTFCMSSRAPLDAFRTAVSKALLFRIGSATRPHYGLYYRYHRSTQPFANVLPSGDAHAYRAMLDTLRSTSPRQRHIELVVRQLPALSHRQHKHGRGADRQDTNERAHRVTRRERAEPASARARTGRQCRVLRDLASS</sequence>
<gene>
    <name evidence="2" type="ORF">PsYK624_134590</name>
</gene>
<name>A0A9P3LJE9_9APHY</name>
<comment type="caution">
    <text evidence="2">The sequence shown here is derived from an EMBL/GenBank/DDBJ whole genome shotgun (WGS) entry which is preliminary data.</text>
</comment>
<organism evidence="2 3">
    <name type="scientific">Phanerochaete sordida</name>
    <dbReference type="NCBI Taxonomy" id="48140"/>
    <lineage>
        <taxon>Eukaryota</taxon>
        <taxon>Fungi</taxon>
        <taxon>Dikarya</taxon>
        <taxon>Basidiomycota</taxon>
        <taxon>Agaricomycotina</taxon>
        <taxon>Agaricomycetes</taxon>
        <taxon>Polyporales</taxon>
        <taxon>Phanerochaetaceae</taxon>
        <taxon>Phanerochaete</taxon>
    </lineage>
</organism>
<evidence type="ECO:0000256" key="1">
    <source>
        <dbReference type="SAM" id="MobiDB-lite"/>
    </source>
</evidence>
<dbReference type="EMBL" id="BPQB01000069">
    <property type="protein sequence ID" value="GJE97243.1"/>
    <property type="molecule type" value="Genomic_DNA"/>
</dbReference>
<reference evidence="2 3" key="1">
    <citation type="submission" date="2021-08" db="EMBL/GenBank/DDBJ databases">
        <title>Draft Genome Sequence of Phanerochaete sordida strain YK-624.</title>
        <authorList>
            <person name="Mori T."/>
            <person name="Dohra H."/>
            <person name="Suzuki T."/>
            <person name="Kawagishi H."/>
            <person name="Hirai H."/>
        </authorList>
    </citation>
    <scope>NUCLEOTIDE SEQUENCE [LARGE SCALE GENOMIC DNA]</scope>
    <source>
        <strain evidence="2 3">YK-624</strain>
    </source>
</reference>
<dbReference type="Proteomes" id="UP000703269">
    <property type="component" value="Unassembled WGS sequence"/>
</dbReference>
<feature type="compositionally biased region" description="Basic and acidic residues" evidence="1">
    <location>
        <begin position="168"/>
        <end position="189"/>
    </location>
</feature>
<accession>A0A9P3LJE9</accession>
<dbReference type="AlphaFoldDB" id="A0A9P3LJE9"/>
<keyword evidence="3" id="KW-1185">Reference proteome</keyword>
<evidence type="ECO:0000313" key="2">
    <source>
        <dbReference type="EMBL" id="GJE97243.1"/>
    </source>
</evidence>
<protein>
    <submittedName>
        <fullName evidence="2">Uncharacterized protein</fullName>
    </submittedName>
</protein>
<evidence type="ECO:0000313" key="3">
    <source>
        <dbReference type="Proteomes" id="UP000703269"/>
    </source>
</evidence>
<feature type="region of interest" description="Disordered" evidence="1">
    <location>
        <begin position="159"/>
        <end position="200"/>
    </location>
</feature>
<proteinExistence type="predicted"/>